<accession>A0ABN9ULJ5</accession>
<keyword evidence="3" id="KW-0472">Membrane</keyword>
<feature type="transmembrane region" description="Helical" evidence="3">
    <location>
        <begin position="143"/>
        <end position="161"/>
    </location>
</feature>
<evidence type="ECO:0000256" key="1">
    <source>
        <dbReference type="ARBA" id="ARBA00010199"/>
    </source>
</evidence>
<dbReference type="EMBL" id="CAUYUJ010015995">
    <property type="protein sequence ID" value="CAK0860613.1"/>
    <property type="molecule type" value="Genomic_DNA"/>
</dbReference>
<comment type="caution">
    <text evidence="4">The sequence shown here is derived from an EMBL/GenBank/DDBJ whole genome shotgun (WGS) entry which is preliminary data.</text>
</comment>
<organism evidence="4 5">
    <name type="scientific">Prorocentrum cordatum</name>
    <dbReference type="NCBI Taxonomy" id="2364126"/>
    <lineage>
        <taxon>Eukaryota</taxon>
        <taxon>Sar</taxon>
        <taxon>Alveolata</taxon>
        <taxon>Dinophyceae</taxon>
        <taxon>Prorocentrales</taxon>
        <taxon>Prorocentraceae</taxon>
        <taxon>Prorocentrum</taxon>
    </lineage>
</organism>
<sequence length="521" mass="55634">MAAAEAAAPGRCSALGQVARLAGPTMGMYLLLMATETISLLFLSRAGGEVVPGGARGSSNAEIAGLGLGNLVYNCAALAVGFGFTGSQDTLVTQAYGRGRHDLCELYLHRCQVWMFAVTVACGSVVVFTEPLLLLLRACDEETALHAGTYTRLCALGLPGLFQYSALRKFLMAQKLPRPSLWVQCASVPLHVAWCALLVPSRRIQGVGIAMALKSWTDLCLLGLYASISNPRPGCRDWWRFWRALRGRRRWDGLQEYLWLALPVVAMMAVEWWAFEMLSLAVGYFHSREKLAAHVTAVNVASILYLAGTGAQKATATLVGGAVGRGDEASVRRFFRAALEWNCGAGALMGLAVVVLRGEIAVAFDPNSPGVQDLLMRLLPLLAVQGVIDGVNQVMQGALQGFGLQNRASRVSLLCYWVIQLPVALTFGFPLGLGVPGLWLGCIFCSTVAFVLNTSLFCRASFSEASIAARARMEADTSRQVSAEDLARPLEDAEGGDNFSLPVGSSGGDAIQPAQACKPPT</sequence>
<feature type="transmembrane region" description="Helical" evidence="3">
    <location>
        <begin position="257"/>
        <end position="275"/>
    </location>
</feature>
<dbReference type="Proteomes" id="UP001189429">
    <property type="component" value="Unassembled WGS sequence"/>
</dbReference>
<feature type="transmembrane region" description="Helical" evidence="3">
    <location>
        <begin position="26"/>
        <end position="43"/>
    </location>
</feature>
<keyword evidence="3" id="KW-1133">Transmembrane helix</keyword>
<dbReference type="InterPro" id="IPR002528">
    <property type="entry name" value="MATE_fam"/>
</dbReference>
<feature type="transmembrane region" description="Helical" evidence="3">
    <location>
        <begin position="413"/>
        <end position="432"/>
    </location>
</feature>
<keyword evidence="3" id="KW-0812">Transmembrane</keyword>
<feature type="transmembrane region" description="Helical" evidence="3">
    <location>
        <begin position="63"/>
        <end position="84"/>
    </location>
</feature>
<evidence type="ECO:0000256" key="2">
    <source>
        <dbReference type="SAM" id="MobiDB-lite"/>
    </source>
</evidence>
<dbReference type="NCBIfam" id="TIGR00797">
    <property type="entry name" value="matE"/>
    <property type="match status" value="1"/>
</dbReference>
<feature type="transmembrane region" description="Helical" evidence="3">
    <location>
        <begin position="291"/>
        <end position="308"/>
    </location>
</feature>
<evidence type="ECO:0000313" key="4">
    <source>
        <dbReference type="EMBL" id="CAK0860613.1"/>
    </source>
</evidence>
<feature type="transmembrane region" description="Helical" evidence="3">
    <location>
        <begin position="113"/>
        <end position="136"/>
    </location>
</feature>
<evidence type="ECO:0008006" key="6">
    <source>
        <dbReference type="Google" id="ProtNLM"/>
    </source>
</evidence>
<keyword evidence="5" id="KW-1185">Reference proteome</keyword>
<comment type="similarity">
    <text evidence="1">Belongs to the multi antimicrobial extrusion (MATE) (TC 2.A.66.1) family.</text>
</comment>
<dbReference type="PANTHER" id="PTHR11206">
    <property type="entry name" value="MULTIDRUG RESISTANCE PROTEIN"/>
    <property type="match status" value="1"/>
</dbReference>
<reference evidence="4" key="1">
    <citation type="submission" date="2023-10" db="EMBL/GenBank/DDBJ databases">
        <authorList>
            <person name="Chen Y."/>
            <person name="Shah S."/>
            <person name="Dougan E. K."/>
            <person name="Thang M."/>
            <person name="Chan C."/>
        </authorList>
    </citation>
    <scope>NUCLEOTIDE SEQUENCE [LARGE SCALE GENOMIC DNA]</scope>
</reference>
<feature type="region of interest" description="Disordered" evidence="2">
    <location>
        <begin position="491"/>
        <end position="521"/>
    </location>
</feature>
<feature type="transmembrane region" description="Helical" evidence="3">
    <location>
        <begin position="438"/>
        <end position="462"/>
    </location>
</feature>
<evidence type="ECO:0000313" key="5">
    <source>
        <dbReference type="Proteomes" id="UP001189429"/>
    </source>
</evidence>
<evidence type="ECO:0000256" key="3">
    <source>
        <dbReference type="SAM" id="Phobius"/>
    </source>
</evidence>
<gene>
    <name evidence="4" type="ORF">PCOR1329_LOCUS49522</name>
</gene>
<dbReference type="Pfam" id="PF01554">
    <property type="entry name" value="MatE"/>
    <property type="match status" value="2"/>
</dbReference>
<protein>
    <recommendedName>
        <fullName evidence="6">Protein DETOXIFICATION</fullName>
    </recommendedName>
</protein>
<proteinExistence type="inferred from homology"/>
<name>A0ABN9ULJ5_9DINO</name>